<dbReference type="CDD" id="cd00060">
    <property type="entry name" value="FHA"/>
    <property type="match status" value="1"/>
</dbReference>
<evidence type="ECO:0000259" key="2">
    <source>
        <dbReference type="PROSITE" id="PS50006"/>
    </source>
</evidence>
<name>A0A161KBQ7_9CHLR</name>
<dbReference type="PROSITE" id="PS50006">
    <property type="entry name" value="FHA_DOMAIN"/>
    <property type="match status" value="1"/>
</dbReference>
<dbReference type="InterPro" id="IPR008984">
    <property type="entry name" value="SMAD_FHA_dom_sf"/>
</dbReference>
<dbReference type="InterPro" id="IPR000253">
    <property type="entry name" value="FHA_dom"/>
</dbReference>
<protein>
    <recommendedName>
        <fullName evidence="2">FHA domain-containing protein</fullName>
    </recommendedName>
</protein>
<feature type="domain" description="FHA" evidence="2">
    <location>
        <begin position="69"/>
        <end position="123"/>
    </location>
</feature>
<dbReference type="EMBL" id="LN890656">
    <property type="protein sequence ID" value="CUS05727.1"/>
    <property type="molecule type" value="Genomic_DNA"/>
</dbReference>
<organism evidence="3 4">
    <name type="scientific">Candidatus Promineifilum breve</name>
    <dbReference type="NCBI Taxonomy" id="1806508"/>
    <lineage>
        <taxon>Bacteria</taxon>
        <taxon>Bacillati</taxon>
        <taxon>Chloroflexota</taxon>
        <taxon>Ardenticatenia</taxon>
        <taxon>Candidatus Promineifilales</taxon>
        <taxon>Candidatus Promineifilaceae</taxon>
        <taxon>Candidatus Promineifilum</taxon>
    </lineage>
</organism>
<gene>
    <name evidence="3" type="ORF">CFX0092_B0193</name>
</gene>
<dbReference type="Proteomes" id="UP000215027">
    <property type="component" value="Chromosome II"/>
</dbReference>
<dbReference type="Gene3D" id="2.60.200.20">
    <property type="match status" value="1"/>
</dbReference>
<dbReference type="KEGG" id="pbf:CFX0092_B0193"/>
<proteinExistence type="predicted"/>
<sequence>MSEDNMTNQSDRPTELYDPNVHGAGARGGRRKTEVLEPKGPRIIAMLVGVEGAPGVAGHIFRLSTVAGTSIGRDYENDIVLDEPAVSGQHAKVKLDEVEKGRLQFFIQDLASENGTVVNGQKIIKHYLTENDRITLGRATLVFKIIDDTPGA</sequence>
<reference evidence="3" key="1">
    <citation type="submission" date="2016-01" db="EMBL/GenBank/DDBJ databases">
        <authorList>
            <person name="Mcilroy J.S."/>
            <person name="Karst M S."/>
            <person name="Albertsen M."/>
        </authorList>
    </citation>
    <scope>NUCLEOTIDE SEQUENCE</scope>
    <source>
        <strain evidence="3">Cfx-K</strain>
    </source>
</reference>
<dbReference type="SUPFAM" id="SSF49879">
    <property type="entry name" value="SMAD/FHA domain"/>
    <property type="match status" value="1"/>
</dbReference>
<feature type="region of interest" description="Disordered" evidence="1">
    <location>
        <begin position="1"/>
        <end position="32"/>
    </location>
</feature>
<evidence type="ECO:0000256" key="1">
    <source>
        <dbReference type="SAM" id="MobiDB-lite"/>
    </source>
</evidence>
<dbReference type="PANTHER" id="PTHR23308">
    <property type="entry name" value="NUCLEAR INHIBITOR OF PROTEIN PHOSPHATASE-1"/>
    <property type="match status" value="1"/>
</dbReference>
<dbReference type="InterPro" id="IPR050923">
    <property type="entry name" value="Cell_Proc_Reg/RNA_Proc"/>
</dbReference>
<dbReference type="SMART" id="SM00240">
    <property type="entry name" value="FHA"/>
    <property type="match status" value="1"/>
</dbReference>
<keyword evidence="4" id="KW-1185">Reference proteome</keyword>
<evidence type="ECO:0000313" key="4">
    <source>
        <dbReference type="Proteomes" id="UP000215027"/>
    </source>
</evidence>
<feature type="compositionally biased region" description="Polar residues" evidence="1">
    <location>
        <begin position="1"/>
        <end position="11"/>
    </location>
</feature>
<evidence type="ECO:0000313" key="3">
    <source>
        <dbReference type="EMBL" id="CUS05727.1"/>
    </source>
</evidence>
<dbReference type="Pfam" id="PF00498">
    <property type="entry name" value="FHA"/>
    <property type="match status" value="1"/>
</dbReference>
<accession>A0A161KBQ7</accession>
<dbReference type="AlphaFoldDB" id="A0A161KBQ7"/>